<dbReference type="InterPro" id="IPR043502">
    <property type="entry name" value="DNA/RNA_pol_sf"/>
</dbReference>
<reference evidence="4" key="1">
    <citation type="submission" date="2025-08" db="UniProtKB">
        <authorList>
            <consortium name="RefSeq"/>
        </authorList>
    </citation>
    <scope>IDENTIFICATION</scope>
</reference>
<dbReference type="SUPFAM" id="SSF56219">
    <property type="entry name" value="DNase I-like"/>
    <property type="match status" value="1"/>
</dbReference>
<dbReference type="Pfam" id="PF03372">
    <property type="entry name" value="Exo_endo_phos"/>
    <property type="match status" value="1"/>
</dbReference>
<sequence length="1266" mass="144833">MGKDKVNRIRRIMNENHADIFALVETRANDVCIHRLCSHFAKLWNWVAIPALGYSGAIILFWRKTLGRISLVAHSHRALHLIFSSSADHPWIISVVYNAQQVAIQRKLWKELALLPKLDLPWIVLGDFNAITSSSEHKGSNFNYYARKTFFFTKFISDNALFDVSFSGASFSWCNGQQGLARRWAHLDRCLVNDLWLACSNSIHIKYLPKIFSDHSPMLISIADANRIPRGIFRFENYWLEYANYISEIRKALSRTAHSNPMHAFYHILAQVRRCVCEIRHLGLGALDREIKIIEGQLQALEVNDRLSSNFDPISFRGLQNRYRALLRQYHSRWAQKSRLNWVMSGDMNSAFFHKNVRVRRHHNAILTISDSNGRCLSDSQQIETAFLDHFSNLWNISDPRSIDLVVEALPPDLPTLSNDQQISLSRFVTKEEIYSTFLSIPGGKSPGPDGMNVEFYKFFWTDIENHLVPAIEYFFQNAVMPRAWGKTYITLIPKKEHPKFTSDFRPISLCNVAYKIVTKILANRIKTVIACLVGKEQSGFVPGRSPVDNIIAVQEIIHSINQERTFPPRMMIKVDIEKAYDTLNWNIILATLIKMNFPRVWISYIKACLEATSFSILLNGKPSRWFRPSRGVRQGDPLSPYIFILVAQNLTAIMNHAQSLGLIPGYSNLLTHNFNHLMYADDLILIITASRKAARNIVTCLNLYAQLSDQVPNKSKYEVFLPHWFNKWVSTRICSILKFKLGKSPFTYLGVLISPKRLAVAHFEFMVNRLNAVVANWGKSKLSKAVYPIPDNVLNKLSMIARKFLWANYDHGQGMPMPPQNCSAFFRGLCGNANVLKPFLWINCLNPYHPWIFDIPIAFKPVFFNMDMPVEDLRIGDCLNNCNWNVTALNLIFGSNWNSPILSHGKISVDGDSHWVWFPESHGTKLSSNIYKFLNKNPCFEQQWIGWSNIWKLRVAPKTKTFIWMLMHNKIKTYEFMYRLNLGPPDPCVFCGLVLQSFDHLFKYCHVSVRVWKTVETLADITVNLLNLVDGGVWLDFSSNGNSLFLASLIAATLWQIWKSRCNLIFRHDSLDISKMANLVILHVKDFAVSSNSHLMRNYMMNNKPCPGALGVFSAAAWNIATGKGGLGFMVINSNVTVCCAGFCPSSLADSLDMNLKALCWALDYIIISRECCSNIFISSEDLWKKINNNEGLVSWRHDISLDCLRRLLLQLNQPRIDAIPHYWNRVAAALAGHGMQASQLSLFHMGMEKPKWLMKLSHQSGFAI</sequence>
<proteinExistence type="predicted"/>
<gene>
    <name evidence="4" type="primary">LOC120263135</name>
</gene>
<dbReference type="AlphaFoldDB" id="A0AB40BHY3"/>
<feature type="domain" description="Reverse transcriptase" evidence="2">
    <location>
        <begin position="474"/>
        <end position="754"/>
    </location>
</feature>
<evidence type="ECO:0000259" key="2">
    <source>
        <dbReference type="PROSITE" id="PS50878"/>
    </source>
</evidence>
<dbReference type="InterPro" id="IPR005135">
    <property type="entry name" value="Endo/exonuclease/phosphatase"/>
</dbReference>
<dbReference type="PANTHER" id="PTHR31635:SF196">
    <property type="entry name" value="REVERSE TRANSCRIPTASE DOMAIN-CONTAINING PROTEIN-RELATED"/>
    <property type="match status" value="1"/>
</dbReference>
<protein>
    <submittedName>
        <fullName evidence="4">Uncharacterized protein LOC120263135</fullName>
    </submittedName>
</protein>
<dbReference type="PANTHER" id="PTHR31635">
    <property type="entry name" value="REVERSE TRANSCRIPTASE DOMAIN-CONTAINING PROTEIN-RELATED"/>
    <property type="match status" value="1"/>
</dbReference>
<feature type="transmembrane region" description="Helical" evidence="1">
    <location>
        <begin position="43"/>
        <end position="62"/>
    </location>
</feature>
<dbReference type="InterPro" id="IPR036691">
    <property type="entry name" value="Endo/exonu/phosph_ase_sf"/>
</dbReference>
<keyword evidence="1" id="KW-0472">Membrane</keyword>
<dbReference type="GeneID" id="120263135"/>
<name>A0AB40BHY3_DIOCR</name>
<dbReference type="Pfam" id="PF13966">
    <property type="entry name" value="zf-RVT"/>
    <property type="match status" value="1"/>
</dbReference>
<dbReference type="Pfam" id="PF00078">
    <property type="entry name" value="RVT_1"/>
    <property type="match status" value="1"/>
</dbReference>
<accession>A0AB40BHY3</accession>
<evidence type="ECO:0000256" key="1">
    <source>
        <dbReference type="SAM" id="Phobius"/>
    </source>
</evidence>
<keyword evidence="1" id="KW-0812">Transmembrane</keyword>
<dbReference type="RefSeq" id="XP_039126968.1">
    <property type="nucleotide sequence ID" value="XM_039271034.1"/>
</dbReference>
<keyword evidence="3" id="KW-1185">Reference proteome</keyword>
<evidence type="ECO:0000313" key="3">
    <source>
        <dbReference type="Proteomes" id="UP001515500"/>
    </source>
</evidence>
<organism evidence="3 4">
    <name type="scientific">Dioscorea cayennensis subsp. rotundata</name>
    <name type="common">White Guinea yam</name>
    <name type="synonym">Dioscorea rotundata</name>
    <dbReference type="NCBI Taxonomy" id="55577"/>
    <lineage>
        <taxon>Eukaryota</taxon>
        <taxon>Viridiplantae</taxon>
        <taxon>Streptophyta</taxon>
        <taxon>Embryophyta</taxon>
        <taxon>Tracheophyta</taxon>
        <taxon>Spermatophyta</taxon>
        <taxon>Magnoliopsida</taxon>
        <taxon>Liliopsida</taxon>
        <taxon>Dioscoreales</taxon>
        <taxon>Dioscoreaceae</taxon>
        <taxon>Dioscorea</taxon>
    </lineage>
</organism>
<keyword evidence="1" id="KW-1133">Transmembrane helix</keyword>
<evidence type="ECO:0000313" key="4">
    <source>
        <dbReference type="RefSeq" id="XP_039126968.1"/>
    </source>
</evidence>
<dbReference type="Gene3D" id="3.60.10.10">
    <property type="entry name" value="Endonuclease/exonuclease/phosphatase"/>
    <property type="match status" value="1"/>
</dbReference>
<dbReference type="InterPro" id="IPR000477">
    <property type="entry name" value="RT_dom"/>
</dbReference>
<dbReference type="InterPro" id="IPR026960">
    <property type="entry name" value="RVT-Znf"/>
</dbReference>
<dbReference type="GO" id="GO:0003824">
    <property type="term" value="F:catalytic activity"/>
    <property type="evidence" value="ECO:0007669"/>
    <property type="project" value="InterPro"/>
</dbReference>
<dbReference type="Proteomes" id="UP001515500">
    <property type="component" value="Chromosome 6"/>
</dbReference>
<dbReference type="CDD" id="cd01650">
    <property type="entry name" value="RT_nLTR_like"/>
    <property type="match status" value="1"/>
</dbReference>
<dbReference type="SUPFAM" id="SSF56672">
    <property type="entry name" value="DNA/RNA polymerases"/>
    <property type="match status" value="1"/>
</dbReference>
<dbReference type="PROSITE" id="PS50878">
    <property type="entry name" value="RT_POL"/>
    <property type="match status" value="1"/>
</dbReference>